<comment type="caution">
    <text evidence="2">The sequence shown here is derived from an EMBL/GenBank/DDBJ whole genome shotgun (WGS) entry which is preliminary data.</text>
</comment>
<gene>
    <name evidence="2" type="ORF">D9Q98_000495</name>
</gene>
<dbReference type="EMBL" id="SIDB01000001">
    <property type="protein sequence ID" value="KAI3438052.1"/>
    <property type="molecule type" value="Genomic_DNA"/>
</dbReference>
<organism evidence="2 3">
    <name type="scientific">Chlorella vulgaris</name>
    <name type="common">Green alga</name>
    <dbReference type="NCBI Taxonomy" id="3077"/>
    <lineage>
        <taxon>Eukaryota</taxon>
        <taxon>Viridiplantae</taxon>
        <taxon>Chlorophyta</taxon>
        <taxon>core chlorophytes</taxon>
        <taxon>Trebouxiophyceae</taxon>
        <taxon>Chlorellales</taxon>
        <taxon>Chlorellaceae</taxon>
        <taxon>Chlorella clade</taxon>
        <taxon>Chlorella</taxon>
    </lineage>
</organism>
<dbReference type="Proteomes" id="UP001055712">
    <property type="component" value="Unassembled WGS sequence"/>
</dbReference>
<keyword evidence="3" id="KW-1185">Reference proteome</keyword>
<proteinExistence type="predicted"/>
<reference evidence="2" key="2">
    <citation type="submission" date="2020-11" db="EMBL/GenBank/DDBJ databases">
        <authorList>
            <person name="Cecchin M."/>
            <person name="Marcolungo L."/>
            <person name="Rossato M."/>
            <person name="Girolomoni L."/>
            <person name="Cosentino E."/>
            <person name="Cuine S."/>
            <person name="Li-Beisson Y."/>
            <person name="Delledonne M."/>
            <person name="Ballottari M."/>
        </authorList>
    </citation>
    <scope>NUCLEOTIDE SEQUENCE</scope>
    <source>
        <strain evidence="2">211/11P</strain>
        <tissue evidence="2">Whole cell</tissue>
    </source>
</reference>
<evidence type="ECO:0000313" key="3">
    <source>
        <dbReference type="Proteomes" id="UP001055712"/>
    </source>
</evidence>
<reference evidence="2" key="1">
    <citation type="journal article" date="2019" name="Plant J.">
        <title>Chlorella vulgaris genome assembly and annotation reveals the molecular basis for metabolic acclimation to high light conditions.</title>
        <authorList>
            <person name="Cecchin M."/>
            <person name="Marcolungo L."/>
            <person name="Rossato M."/>
            <person name="Girolomoni L."/>
            <person name="Cosentino E."/>
            <person name="Cuine S."/>
            <person name="Li-Beisson Y."/>
            <person name="Delledonne M."/>
            <person name="Ballottari M."/>
        </authorList>
    </citation>
    <scope>NUCLEOTIDE SEQUENCE</scope>
    <source>
        <strain evidence="2">211/11P</strain>
    </source>
</reference>
<protein>
    <submittedName>
        <fullName evidence="2">Uncharacterized protein</fullName>
    </submittedName>
</protein>
<feature type="compositionally biased region" description="Low complexity" evidence="1">
    <location>
        <begin position="142"/>
        <end position="152"/>
    </location>
</feature>
<accession>A0A9D4Z1W7</accession>
<feature type="region of interest" description="Disordered" evidence="1">
    <location>
        <begin position="142"/>
        <end position="163"/>
    </location>
</feature>
<sequence>MQLHELAMDPYQAWYGAMELWPAGLQSPTVYYMFKTRQMQLQIQAAAAAGRCAWRQTSASAGRRNRLLQQRNRPQLALHVPHASTGVEAADHVVYVRAVDVACSKPTLAAATLMAAVPTTHCQAADPAATYKPTAFTCESSLPLPSRLSTPPMQQEQRAKRSRLTDQLAQEQLAPAARPAAAAAPARPAHLIAPVPRRSAFLGLSTSFAAPPPAQAGTGDDPHGVMAWLSKMKSLLSPASRIEPAVY</sequence>
<evidence type="ECO:0000313" key="2">
    <source>
        <dbReference type="EMBL" id="KAI3438052.1"/>
    </source>
</evidence>
<name>A0A9D4Z1W7_CHLVU</name>
<evidence type="ECO:0000256" key="1">
    <source>
        <dbReference type="SAM" id="MobiDB-lite"/>
    </source>
</evidence>
<dbReference type="AlphaFoldDB" id="A0A9D4Z1W7"/>